<reference evidence="3" key="1">
    <citation type="journal article" date="2019" name="Int. J. Syst. Evol. Microbiol.">
        <title>The Global Catalogue of Microorganisms (GCM) 10K type strain sequencing project: providing services to taxonomists for standard genome sequencing and annotation.</title>
        <authorList>
            <consortium name="The Broad Institute Genomics Platform"/>
            <consortium name="The Broad Institute Genome Sequencing Center for Infectious Disease"/>
            <person name="Wu L."/>
            <person name="Ma J."/>
        </authorList>
    </citation>
    <scope>NUCLEOTIDE SEQUENCE [LARGE SCALE GENOMIC DNA]</scope>
    <source>
        <strain evidence="3">JCM 3338</strain>
    </source>
</reference>
<keyword evidence="3" id="KW-1185">Reference proteome</keyword>
<evidence type="ECO:0000259" key="1">
    <source>
        <dbReference type="PROSITE" id="PS51664"/>
    </source>
</evidence>
<dbReference type="NCBIfam" id="TIGR03604">
    <property type="entry name" value="TOMM_cyclo_SagD"/>
    <property type="match status" value="1"/>
</dbReference>
<dbReference type="PROSITE" id="PS51664">
    <property type="entry name" value="YCAO"/>
    <property type="match status" value="1"/>
</dbReference>
<dbReference type="PANTHER" id="PTHR37809:SF1">
    <property type="entry name" value="RIBOSOMAL PROTEIN S12 METHYLTHIOTRANSFERASE ACCESSORY FACTOR YCAO"/>
    <property type="match status" value="1"/>
</dbReference>
<dbReference type="PANTHER" id="PTHR37809">
    <property type="entry name" value="RIBOSOMAL PROTEIN S12 METHYLTHIOTRANSFERASE ACCESSORY FACTOR YCAO"/>
    <property type="match status" value="1"/>
</dbReference>
<proteinExistence type="predicted"/>
<dbReference type="EMBL" id="JBHUHP010000008">
    <property type="protein sequence ID" value="MFD2091480.1"/>
    <property type="molecule type" value="Genomic_DNA"/>
</dbReference>
<dbReference type="Proteomes" id="UP001597402">
    <property type="component" value="Unassembled WGS sequence"/>
</dbReference>
<accession>A0ABW4XAB4</accession>
<dbReference type="Gene3D" id="3.30.40.250">
    <property type="match status" value="1"/>
</dbReference>
<protein>
    <submittedName>
        <fullName evidence="2">YcaO-like family protein</fullName>
    </submittedName>
</protein>
<dbReference type="Gene3D" id="3.30.1330.230">
    <property type="match status" value="1"/>
</dbReference>
<dbReference type="InterPro" id="IPR003776">
    <property type="entry name" value="YcaO-like_dom"/>
</dbReference>
<sequence>MALVGDGLVARAALHALAQGGVTDTYVIDWAQASRLAEGAPAASRMPRRPWPFGADGSPVPRLCIMCADVVDRQLALELNARCLEHRITFVPGLVMSDVGQVGPVAAAGRTPCLRCVDLRIQVATGRPCLAPYGPPAPLVAALVGRELAARVLTLASGDDPDPRLVHLWADGSVAHHRVLRTWHCPDCGNLGPPPGFLRPGALQSDDGRSAPSRILDLEPELVDPVTGPIRSLELLEPEADDPPFRHWVASLADPGWAQVGIPAIPCGGTSLDDAAARSAALGEAVERASACQPAPVDLPIGPYREVMADAVNPASWELHDAATRDLPGFPHTDVRPEDDVSWAWGWSLGRGRPALVPASRVFVPFHPRTAADHDGYPALSGFAAGTSLLTATVAALLEVIERDAFMIAWRNRLTLPRLDLDRESPDGVGACVAAFEERDIEVRCFQLTMDVRVPTVLAVARRSRPDDPAVVVATAAALDPATACRHALAELAANRLHVRSAMRASAADGSGNGRIYGHPDMAAHLDFWWNADSRIPLRSGGRPLSPEAALRRILAATSAAGLESVAVEITPPELRRLGLAVVKALVPGTYPLTLDGRWPHLGGARLRTAPVKAGLRDAPLPAASLNRLPHPFP</sequence>
<dbReference type="InterPro" id="IPR027624">
    <property type="entry name" value="TOMM_cyclo_SagD"/>
</dbReference>
<dbReference type="Pfam" id="PF02624">
    <property type="entry name" value="YcaO"/>
    <property type="match status" value="1"/>
</dbReference>
<evidence type="ECO:0000313" key="3">
    <source>
        <dbReference type="Proteomes" id="UP001597402"/>
    </source>
</evidence>
<gene>
    <name evidence="2" type="ORF">ACFSHS_07805</name>
</gene>
<name>A0ABW4XAB4_9ACTN</name>
<dbReference type="Gene3D" id="3.40.50.720">
    <property type="entry name" value="NAD(P)-binding Rossmann-like Domain"/>
    <property type="match status" value="1"/>
</dbReference>
<dbReference type="RefSeq" id="WP_376873804.1">
    <property type="nucleotide sequence ID" value="NZ_JBHUHP010000008.1"/>
</dbReference>
<evidence type="ECO:0000313" key="2">
    <source>
        <dbReference type="EMBL" id="MFD2091480.1"/>
    </source>
</evidence>
<comment type="caution">
    <text evidence="2">The sequence shown here is derived from an EMBL/GenBank/DDBJ whole genome shotgun (WGS) entry which is preliminary data.</text>
</comment>
<organism evidence="2 3">
    <name type="scientific">Blastococcus deserti</name>
    <dbReference type="NCBI Taxonomy" id="2259033"/>
    <lineage>
        <taxon>Bacteria</taxon>
        <taxon>Bacillati</taxon>
        <taxon>Actinomycetota</taxon>
        <taxon>Actinomycetes</taxon>
        <taxon>Geodermatophilales</taxon>
        <taxon>Geodermatophilaceae</taxon>
        <taxon>Blastococcus</taxon>
    </lineage>
</organism>
<dbReference type="Gene3D" id="3.30.160.660">
    <property type="match status" value="1"/>
</dbReference>
<feature type="domain" description="YcaO" evidence="1">
    <location>
        <begin position="269"/>
        <end position="634"/>
    </location>
</feature>